<evidence type="ECO:0000256" key="1">
    <source>
        <dbReference type="SAM" id="MobiDB-lite"/>
    </source>
</evidence>
<comment type="caution">
    <text evidence="2">The sequence shown here is derived from an EMBL/GenBank/DDBJ whole genome shotgun (WGS) entry which is preliminary data.</text>
</comment>
<dbReference type="AlphaFoldDB" id="A0AAI8V8C2"/>
<sequence>MDKWQPEGFSCTPTLADQTLTYDSRDIADDAIGLGDSIMLSCGETGRAAAGGHWEADVYITRSGLPHTDPDPYLGLKSHRTARQSSRPLGGEVVRCHGRSTAQGSPTTITADPTTRKGGSSGDVSGAGFIVPLPLSARHDETYVGVS</sequence>
<feature type="region of interest" description="Disordered" evidence="1">
    <location>
        <begin position="96"/>
        <end position="131"/>
    </location>
</feature>
<protein>
    <submittedName>
        <fullName evidence="2">Uu.00g031420.m01.CDS01</fullName>
    </submittedName>
</protein>
<gene>
    <name evidence="2" type="ORF">KHLLAP_LOCUS757</name>
</gene>
<keyword evidence="3" id="KW-1185">Reference proteome</keyword>
<name>A0AAI8V8C2_9PEZI</name>
<dbReference type="Proteomes" id="UP001295740">
    <property type="component" value="Unassembled WGS sequence"/>
</dbReference>
<evidence type="ECO:0000313" key="3">
    <source>
        <dbReference type="Proteomes" id="UP001295740"/>
    </source>
</evidence>
<organism evidence="2 3">
    <name type="scientific">Anthostomella pinea</name>
    <dbReference type="NCBI Taxonomy" id="933095"/>
    <lineage>
        <taxon>Eukaryota</taxon>
        <taxon>Fungi</taxon>
        <taxon>Dikarya</taxon>
        <taxon>Ascomycota</taxon>
        <taxon>Pezizomycotina</taxon>
        <taxon>Sordariomycetes</taxon>
        <taxon>Xylariomycetidae</taxon>
        <taxon>Xylariales</taxon>
        <taxon>Xylariaceae</taxon>
        <taxon>Anthostomella</taxon>
    </lineage>
</organism>
<dbReference type="EMBL" id="CAUWAG010000003">
    <property type="protein sequence ID" value="CAJ2500289.1"/>
    <property type="molecule type" value="Genomic_DNA"/>
</dbReference>
<feature type="compositionally biased region" description="Polar residues" evidence="1">
    <location>
        <begin position="100"/>
        <end position="113"/>
    </location>
</feature>
<reference evidence="2" key="1">
    <citation type="submission" date="2023-10" db="EMBL/GenBank/DDBJ databases">
        <authorList>
            <person name="Hackl T."/>
        </authorList>
    </citation>
    <scope>NUCLEOTIDE SEQUENCE</scope>
</reference>
<evidence type="ECO:0000313" key="2">
    <source>
        <dbReference type="EMBL" id="CAJ2500289.1"/>
    </source>
</evidence>
<proteinExistence type="predicted"/>
<accession>A0AAI8V8C2</accession>